<evidence type="ECO:0000313" key="10">
    <source>
        <dbReference type="Proteomes" id="UP000488936"/>
    </source>
</evidence>
<evidence type="ECO:0000256" key="4">
    <source>
        <dbReference type="ARBA" id="ARBA00009320"/>
    </source>
</evidence>
<comment type="catalytic activity">
    <reaction evidence="6">
        <text>L-valine + 2-oxoglutarate = 3-methyl-2-oxobutanoate + L-glutamate</text>
        <dbReference type="Rhea" id="RHEA:24813"/>
        <dbReference type="ChEBI" id="CHEBI:11851"/>
        <dbReference type="ChEBI" id="CHEBI:16810"/>
        <dbReference type="ChEBI" id="CHEBI:29985"/>
        <dbReference type="ChEBI" id="CHEBI:57762"/>
        <dbReference type="EC" id="2.6.1.42"/>
    </reaction>
</comment>
<dbReference type="PANTHER" id="PTHR42743">
    <property type="entry name" value="AMINO-ACID AMINOTRANSFERASE"/>
    <property type="match status" value="1"/>
</dbReference>
<evidence type="ECO:0000256" key="6">
    <source>
        <dbReference type="ARBA" id="ARBA00048212"/>
    </source>
</evidence>
<dbReference type="InterPro" id="IPR036038">
    <property type="entry name" value="Aminotransferase-like"/>
</dbReference>
<dbReference type="InterPro" id="IPR001544">
    <property type="entry name" value="Aminotrans_IV"/>
</dbReference>
<evidence type="ECO:0000256" key="1">
    <source>
        <dbReference type="ARBA" id="ARBA00004824"/>
    </source>
</evidence>
<comment type="pathway">
    <text evidence="1">Amino-acid biosynthesis; L-isoleucine biosynthesis; L-isoleucine from 2-oxobutanoate: step 4/4.</text>
</comment>
<name>A0A7K1GMC9_9FLAO</name>
<accession>A0A7K1GMC9</accession>
<comment type="caution">
    <text evidence="9">The sequence shown here is derived from an EMBL/GenBank/DDBJ whole genome shotgun (WGS) entry which is preliminary data.</text>
</comment>
<keyword evidence="9" id="KW-0808">Transferase</keyword>
<evidence type="ECO:0000256" key="3">
    <source>
        <dbReference type="ARBA" id="ARBA00005072"/>
    </source>
</evidence>
<dbReference type="GO" id="GO:0046394">
    <property type="term" value="P:carboxylic acid biosynthetic process"/>
    <property type="evidence" value="ECO:0007669"/>
    <property type="project" value="UniProtKB-ARBA"/>
</dbReference>
<evidence type="ECO:0000256" key="7">
    <source>
        <dbReference type="ARBA" id="ARBA00048798"/>
    </source>
</evidence>
<reference evidence="9 10" key="1">
    <citation type="journal article" date="2006" name="Int. J. Syst. Evol. Microbiol.">
        <title>Myroides pelagicus sp. nov., isolated from seawater in Thailand.</title>
        <authorList>
            <person name="Yoon J."/>
            <person name="Maneerat S."/>
            <person name="Kawai F."/>
            <person name="Yokota A."/>
        </authorList>
    </citation>
    <scope>NUCLEOTIDE SEQUENCE [LARGE SCALE GENOMIC DNA]</scope>
    <source>
        <strain evidence="9 10">SM1T</strain>
    </source>
</reference>
<dbReference type="AlphaFoldDB" id="A0A7K1GMC9"/>
<dbReference type="InterPro" id="IPR043132">
    <property type="entry name" value="BCAT-like_C"/>
</dbReference>
<proteinExistence type="inferred from homology"/>
<organism evidence="9 10">
    <name type="scientific">Myroides pelagicus</name>
    <dbReference type="NCBI Taxonomy" id="270914"/>
    <lineage>
        <taxon>Bacteria</taxon>
        <taxon>Pseudomonadati</taxon>
        <taxon>Bacteroidota</taxon>
        <taxon>Flavobacteriia</taxon>
        <taxon>Flavobacteriales</taxon>
        <taxon>Flavobacteriaceae</taxon>
        <taxon>Myroides</taxon>
    </lineage>
</organism>
<evidence type="ECO:0000313" key="9">
    <source>
        <dbReference type="EMBL" id="MTH29900.1"/>
    </source>
</evidence>
<dbReference type="Proteomes" id="UP000488936">
    <property type="component" value="Unassembled WGS sequence"/>
</dbReference>
<dbReference type="Gene3D" id="3.30.470.10">
    <property type="match status" value="1"/>
</dbReference>
<gene>
    <name evidence="9" type="ORF">GJV77_08210</name>
</gene>
<comment type="pathway">
    <text evidence="3">Amino-acid biosynthesis; L-leucine biosynthesis; L-leucine from 3-methyl-2-oxobutanoate: step 4/4.</text>
</comment>
<protein>
    <recommendedName>
        <fullName evidence="5">branched-chain-amino-acid transaminase</fullName>
        <ecNumber evidence="5">2.6.1.42</ecNumber>
    </recommendedName>
</protein>
<dbReference type="Gene3D" id="3.20.10.10">
    <property type="entry name" value="D-amino Acid Aminotransferase, subunit A, domain 2"/>
    <property type="match status" value="1"/>
</dbReference>
<dbReference type="OrthoDB" id="9805628at2"/>
<comment type="pathway">
    <text evidence="2">Amino-acid biosynthesis; L-valine biosynthesis; L-valine from pyruvate: step 4/4.</text>
</comment>
<sequence length="282" mass="32378">MINVNGKIVSTSDLSLENNRGFLYGDAVFETLRVLDDKVLFLEDHYFRLMSSMRILRMRIPMEFTMEYFEEQVIKLVQANNPSNHNAFKVRFTVYRDGQGKYLPTTRNIGFIATYESLSQGVYTFSDAPYEVELYKDFYVTAHLLSNLKTTNRLINVTGSIFAEENNYQNCLLINDSKNIAEGLNANLFLVKDKVIKTPPLTDGCVKGVMRKQIIELITKHPEYTLIEESISPFELQKADELFLTNAIIGIQPITKYRKKVFATEVASDLINRLNAKIRLLS</sequence>
<dbReference type="CDD" id="cd00449">
    <property type="entry name" value="PLPDE_IV"/>
    <property type="match status" value="1"/>
</dbReference>
<dbReference type="GO" id="GO:0004084">
    <property type="term" value="F:branched-chain-amino-acid transaminase activity"/>
    <property type="evidence" value="ECO:0007669"/>
    <property type="project" value="UniProtKB-EC"/>
</dbReference>
<keyword evidence="10" id="KW-1185">Reference proteome</keyword>
<dbReference type="InterPro" id="IPR050571">
    <property type="entry name" value="Class-IV_PLP-Dep_Aminotrnsfr"/>
</dbReference>
<dbReference type="Pfam" id="PF01063">
    <property type="entry name" value="Aminotran_4"/>
    <property type="match status" value="1"/>
</dbReference>
<dbReference type="PANTHER" id="PTHR42743:SF11">
    <property type="entry name" value="AMINODEOXYCHORISMATE LYASE"/>
    <property type="match status" value="1"/>
</dbReference>
<comment type="catalytic activity">
    <reaction evidence="7">
        <text>L-isoleucine + 2-oxoglutarate = (S)-3-methyl-2-oxopentanoate + L-glutamate</text>
        <dbReference type="Rhea" id="RHEA:24801"/>
        <dbReference type="ChEBI" id="CHEBI:16810"/>
        <dbReference type="ChEBI" id="CHEBI:29985"/>
        <dbReference type="ChEBI" id="CHEBI:35146"/>
        <dbReference type="ChEBI" id="CHEBI:58045"/>
        <dbReference type="EC" id="2.6.1.42"/>
    </reaction>
</comment>
<comment type="similarity">
    <text evidence="4">Belongs to the class-IV pyridoxal-phosphate-dependent aminotransferase family.</text>
</comment>
<comment type="catalytic activity">
    <reaction evidence="8">
        <text>L-leucine + 2-oxoglutarate = 4-methyl-2-oxopentanoate + L-glutamate</text>
        <dbReference type="Rhea" id="RHEA:18321"/>
        <dbReference type="ChEBI" id="CHEBI:16810"/>
        <dbReference type="ChEBI" id="CHEBI:17865"/>
        <dbReference type="ChEBI" id="CHEBI:29985"/>
        <dbReference type="ChEBI" id="CHEBI:57427"/>
        <dbReference type="EC" id="2.6.1.42"/>
    </reaction>
</comment>
<dbReference type="RefSeq" id="WP_155035893.1">
    <property type="nucleotide sequence ID" value="NZ_JAYMMG010000044.1"/>
</dbReference>
<dbReference type="EC" id="2.6.1.42" evidence="5"/>
<evidence type="ECO:0000256" key="2">
    <source>
        <dbReference type="ARBA" id="ARBA00004931"/>
    </source>
</evidence>
<evidence type="ECO:0000256" key="5">
    <source>
        <dbReference type="ARBA" id="ARBA00013053"/>
    </source>
</evidence>
<dbReference type="EMBL" id="WMJY01000015">
    <property type="protein sequence ID" value="MTH29900.1"/>
    <property type="molecule type" value="Genomic_DNA"/>
</dbReference>
<dbReference type="SUPFAM" id="SSF56752">
    <property type="entry name" value="D-aminoacid aminotransferase-like PLP-dependent enzymes"/>
    <property type="match status" value="1"/>
</dbReference>
<evidence type="ECO:0000256" key="8">
    <source>
        <dbReference type="ARBA" id="ARBA00049229"/>
    </source>
</evidence>
<keyword evidence="9" id="KW-0032">Aminotransferase</keyword>
<dbReference type="InterPro" id="IPR043131">
    <property type="entry name" value="BCAT-like_N"/>
</dbReference>